<dbReference type="EMBL" id="JACLYZ010000055">
    <property type="protein sequence ID" value="MBM6736357.1"/>
    <property type="molecule type" value="Genomic_DNA"/>
</dbReference>
<evidence type="ECO:0000313" key="1">
    <source>
        <dbReference type="EMBL" id="MBM6736357.1"/>
    </source>
</evidence>
<organism evidence="1 2">
    <name type="scientific">Mediterranea massiliensis</name>
    <dbReference type="NCBI Taxonomy" id="1841865"/>
    <lineage>
        <taxon>Bacteria</taxon>
        <taxon>Pseudomonadati</taxon>
        <taxon>Bacteroidota</taxon>
        <taxon>Bacteroidia</taxon>
        <taxon>Bacteroidales</taxon>
        <taxon>Bacteroidaceae</taxon>
        <taxon>Mediterranea</taxon>
    </lineage>
</organism>
<dbReference type="Proteomes" id="UP000766986">
    <property type="component" value="Unassembled WGS sequence"/>
</dbReference>
<proteinExistence type="predicted"/>
<evidence type="ECO:0000313" key="2">
    <source>
        <dbReference type="Proteomes" id="UP000766986"/>
    </source>
</evidence>
<comment type="caution">
    <text evidence="1">The sequence shown here is derived from an EMBL/GenBank/DDBJ whole genome shotgun (WGS) entry which is preliminary data.</text>
</comment>
<keyword evidence="2" id="KW-1185">Reference proteome</keyword>
<evidence type="ECO:0008006" key="3">
    <source>
        <dbReference type="Google" id="ProtNLM"/>
    </source>
</evidence>
<protein>
    <recommendedName>
        <fullName evidence="3">Polyketide cyclase / dehydrase and lipid transport</fullName>
    </recommendedName>
</protein>
<sequence length="132" mass="15100">MWWIIIAIIAFVAFKFILDSKAQSNAVAKQGGMRKKYSILVDYFLTGNENCRIIQENSTFIRVGAANPAASTYFDIAQTYGTVTIQWISKSIPLGNHKLEWQFNEFADQHEMIRQIGHDVETYMGNVLSKFQ</sequence>
<gene>
    <name evidence="1" type="ORF">H7U35_14245</name>
</gene>
<reference evidence="1 2" key="1">
    <citation type="journal article" date="2021" name="Sci. Rep.">
        <title>The distribution of antibiotic resistance genes in chicken gut microbiota commensals.</title>
        <authorList>
            <person name="Juricova H."/>
            <person name="Matiasovicova J."/>
            <person name="Kubasova T."/>
            <person name="Cejkova D."/>
            <person name="Rychlik I."/>
        </authorList>
    </citation>
    <scope>NUCLEOTIDE SEQUENCE [LARGE SCALE GENOMIC DNA]</scope>
    <source>
        <strain evidence="1 2">An772</strain>
    </source>
</reference>
<name>A0ABS2E3Z5_9BACT</name>
<accession>A0ABS2E3Z5</accession>
<dbReference type="RefSeq" id="WP_024993185.1">
    <property type="nucleotide sequence ID" value="NZ_JACLYZ010000055.1"/>
</dbReference>